<keyword evidence="2" id="KW-0479">Metal-binding</keyword>
<keyword evidence="4" id="KW-0460">Magnesium</keyword>
<evidence type="ECO:0000256" key="3">
    <source>
        <dbReference type="ARBA" id="ARBA00022801"/>
    </source>
</evidence>
<dbReference type="SUPFAM" id="SSF56784">
    <property type="entry name" value="HAD-like"/>
    <property type="match status" value="1"/>
</dbReference>
<dbReference type="RefSeq" id="WP_138186816.1">
    <property type="nucleotide sequence ID" value="NZ_LS992241.1"/>
</dbReference>
<dbReference type="GO" id="GO:0016791">
    <property type="term" value="F:phosphatase activity"/>
    <property type="evidence" value="ECO:0007669"/>
    <property type="project" value="TreeGrafter"/>
</dbReference>
<comment type="cofactor">
    <cofactor evidence="1">
        <name>Mg(2+)</name>
        <dbReference type="ChEBI" id="CHEBI:18420"/>
    </cofactor>
</comment>
<dbReference type="PANTHER" id="PTHR46470">
    <property type="entry name" value="N-ACYLNEURAMINATE-9-PHOSPHATASE"/>
    <property type="match status" value="1"/>
</dbReference>
<proteinExistence type="predicted"/>
<dbReference type="PANTHER" id="PTHR46470:SF2">
    <property type="entry name" value="GLYCERALDEHYDE 3-PHOSPHATE PHOSPHATASE"/>
    <property type="match status" value="1"/>
</dbReference>
<reference evidence="6" key="1">
    <citation type="submission" date="2018-08" db="EMBL/GenBank/DDBJ databases">
        <authorList>
            <person name="Chevrot R."/>
        </authorList>
    </citation>
    <scope>NUCLEOTIDE SEQUENCE [LARGE SCALE GENOMIC DNA]</scope>
</reference>
<dbReference type="Pfam" id="PF00702">
    <property type="entry name" value="Hydrolase"/>
    <property type="match status" value="1"/>
</dbReference>
<dbReference type="EMBL" id="LS992241">
    <property type="protein sequence ID" value="SYX85072.1"/>
    <property type="molecule type" value="Genomic_DNA"/>
</dbReference>
<dbReference type="SFLD" id="SFLDG01129">
    <property type="entry name" value="C1.5:_HAD__Beta-PGM__Phosphata"/>
    <property type="match status" value="1"/>
</dbReference>
<evidence type="ECO:0000313" key="5">
    <source>
        <dbReference type="EMBL" id="SYX85072.1"/>
    </source>
</evidence>
<name>A0A383REM7_PAEAL</name>
<dbReference type="NCBIfam" id="TIGR01549">
    <property type="entry name" value="HAD-SF-IA-v1"/>
    <property type="match status" value="1"/>
</dbReference>
<keyword evidence="3" id="KW-0378">Hydrolase</keyword>
<sequence>MNSWVTFDLDGTLMQNPFAAWIFPEITSVVREQLQLRTDIEAYDDTSFDMGKLLHAEHRKRMEAGETVAAYDWDDMVGVVLAELGVAPSIDIQVEQLVRKHAEPPTKIYLLEEGGKSVLEQLKQHGYRLAVATNGYYKYQYPVLEALGIAAYFELIVTPEIAGGGKPDAHMLRVVRQHGTIAAHVGDRLDHDVYMANQFGAASILVNRKLPQELHQLDPEQRVHEQIFLPLCSQQLQRECQSLHKELFGDDECIVLPEQIRPDFVIHSIMELPACLAALAAR</sequence>
<dbReference type="GO" id="GO:0046872">
    <property type="term" value="F:metal ion binding"/>
    <property type="evidence" value="ECO:0007669"/>
    <property type="project" value="UniProtKB-KW"/>
</dbReference>
<dbReference type="InterPro" id="IPR006439">
    <property type="entry name" value="HAD-SF_hydro_IA"/>
</dbReference>
<evidence type="ECO:0000256" key="4">
    <source>
        <dbReference type="ARBA" id="ARBA00022842"/>
    </source>
</evidence>
<accession>A0A383REM7</accession>
<protein>
    <submittedName>
        <fullName evidence="5">Uncharacterized protein</fullName>
    </submittedName>
</protein>
<dbReference type="SFLD" id="SFLDS00003">
    <property type="entry name" value="Haloacid_Dehalogenase"/>
    <property type="match status" value="1"/>
</dbReference>
<evidence type="ECO:0000313" key="6">
    <source>
        <dbReference type="Proteomes" id="UP000304148"/>
    </source>
</evidence>
<dbReference type="GO" id="GO:0044281">
    <property type="term" value="P:small molecule metabolic process"/>
    <property type="evidence" value="ECO:0007669"/>
    <property type="project" value="UniProtKB-ARBA"/>
</dbReference>
<dbReference type="Gene3D" id="3.40.50.1000">
    <property type="entry name" value="HAD superfamily/HAD-like"/>
    <property type="match status" value="1"/>
</dbReference>
<dbReference type="InterPro" id="IPR036412">
    <property type="entry name" value="HAD-like_sf"/>
</dbReference>
<dbReference type="AlphaFoldDB" id="A0A383REM7"/>
<dbReference type="InterPro" id="IPR023214">
    <property type="entry name" value="HAD_sf"/>
</dbReference>
<evidence type="ECO:0000256" key="2">
    <source>
        <dbReference type="ARBA" id="ARBA00022723"/>
    </source>
</evidence>
<evidence type="ECO:0000256" key="1">
    <source>
        <dbReference type="ARBA" id="ARBA00001946"/>
    </source>
</evidence>
<organism evidence="5 6">
    <name type="scientific">Paenibacillus alvei</name>
    <name type="common">Bacillus alvei</name>
    <dbReference type="NCBI Taxonomy" id="44250"/>
    <lineage>
        <taxon>Bacteria</taxon>
        <taxon>Bacillati</taxon>
        <taxon>Bacillota</taxon>
        <taxon>Bacilli</taxon>
        <taxon>Bacillales</taxon>
        <taxon>Paenibacillaceae</taxon>
        <taxon>Paenibacillus</taxon>
    </lineage>
</organism>
<dbReference type="PRINTS" id="PR00413">
    <property type="entry name" value="HADHALOGNASE"/>
</dbReference>
<dbReference type="InterPro" id="IPR051400">
    <property type="entry name" value="HAD-like_hydrolase"/>
</dbReference>
<gene>
    <name evidence="5" type="ORF">PBLR_13494</name>
</gene>
<dbReference type="Proteomes" id="UP000304148">
    <property type="component" value="Chromosome"/>
</dbReference>